<name>U5NBI3_9BURK</name>
<feature type="region of interest" description="Disordered" evidence="1">
    <location>
        <begin position="1"/>
        <end position="25"/>
    </location>
</feature>
<evidence type="ECO:0008006" key="4">
    <source>
        <dbReference type="Google" id="ProtNLM"/>
    </source>
</evidence>
<dbReference type="EMBL" id="CP004885">
    <property type="protein sequence ID" value="AGX88680.1"/>
    <property type="molecule type" value="Genomic_DNA"/>
</dbReference>
<dbReference type="eggNOG" id="COG0189">
    <property type="taxonomic scope" value="Bacteria"/>
</dbReference>
<sequence length="467" mass="51929">MNETSPDAITVDSVPTDTFDPTDGAEAPCSTGCTAAAKATGPAASAESATSFRAEFVGLAPFLRASIAGVDLRPLGEDALTQVQADPTRADRWMNLSTIMLCLGQQELGLTLQKQALQLQRIYFLPAKIRPARYRLLMLMMPGDLAANTPLDCLLEHSDVDLIYYFLGIEEPFPEPLPDHDALLVAMSESDENLAHLEFLEGALAQWPRPVLNLPRHIPRVDRALASNLLQGIPGLLMPPTLRVPRERLVDLCQGRCALPDLGDLVDQAGSGSAAGGMAFPIILRPVGSQAGKDLERFTAVEEIPAYLDRVADTHFFLSPFVDYRHADGTYRKMRIALIEGQTYACHMAVSDHWMVHYINAGMYQEAWKREQELAFMEQFERFQTRHHEALAAIARAVDLDYVCIDCAETPDGRLLVFELDHAMIVHAMDSEELFPYKQIHMQKVRDAFRDMLLRRQEAFLATAAQP</sequence>
<evidence type="ECO:0000256" key="1">
    <source>
        <dbReference type="SAM" id="MobiDB-lite"/>
    </source>
</evidence>
<protein>
    <recommendedName>
        <fullName evidence="4">ATP-grasp domain-containing protein</fullName>
    </recommendedName>
</protein>
<dbReference type="PATRIC" id="fig|946483.4.peg.2657"/>
<proteinExistence type="predicted"/>
<dbReference type="Proteomes" id="UP000017184">
    <property type="component" value="Chromosome"/>
</dbReference>
<dbReference type="KEGG" id="cbx:Cenrod_2630"/>
<dbReference type="STRING" id="946483.Cenrod_2630"/>
<dbReference type="HOGENOM" id="CLU_685016_0_0_4"/>
<accession>U5NBI3</accession>
<evidence type="ECO:0000313" key="2">
    <source>
        <dbReference type="EMBL" id="AGX88680.1"/>
    </source>
</evidence>
<keyword evidence="3" id="KW-1185">Reference proteome</keyword>
<gene>
    <name evidence="2" type="ORF">Cenrod_2630</name>
</gene>
<evidence type="ECO:0000313" key="3">
    <source>
        <dbReference type="Proteomes" id="UP000017184"/>
    </source>
</evidence>
<organism evidence="2 3">
    <name type="scientific">Candidatus Symbiobacter mobilis CR</name>
    <dbReference type="NCBI Taxonomy" id="946483"/>
    <lineage>
        <taxon>Bacteria</taxon>
        <taxon>Pseudomonadati</taxon>
        <taxon>Pseudomonadota</taxon>
        <taxon>Betaproteobacteria</taxon>
        <taxon>Burkholderiales</taxon>
        <taxon>Comamonadaceae</taxon>
    </lineage>
</organism>
<reference evidence="2 3" key="1">
    <citation type="journal article" date="2013" name="Genome Biol.">
        <title>Genomic analysis reveals key aspects of prokaryotic symbiosis in the phototrophic consortium "Chlorochromatium aggregatum".</title>
        <authorList>
            <person name="Liu Z."/>
            <person name="Muller J."/>
            <person name="Li T."/>
            <person name="Alvey R.M."/>
            <person name="Vogl K."/>
            <person name="Frigaard N.U."/>
            <person name="Rockwell N.C."/>
            <person name="Boyd E.S."/>
            <person name="Tomsho L.P."/>
            <person name="Schuster S.C."/>
            <person name="Henke P."/>
            <person name="Rohde M."/>
            <person name="Overmann J."/>
            <person name="Bryant D.A."/>
        </authorList>
    </citation>
    <scope>NUCLEOTIDE SEQUENCE [LARGE SCALE GENOMIC DNA]</scope>
    <source>
        <strain evidence="2">CR</strain>
    </source>
</reference>
<dbReference type="SUPFAM" id="SSF56059">
    <property type="entry name" value="Glutathione synthetase ATP-binding domain-like"/>
    <property type="match status" value="1"/>
</dbReference>
<dbReference type="RefSeq" id="WP_022776615.1">
    <property type="nucleotide sequence ID" value="NC_022576.1"/>
</dbReference>
<dbReference type="AlphaFoldDB" id="U5NBI3"/>